<gene>
    <name evidence="2" type="ORF">HUG15_16900</name>
</gene>
<evidence type="ECO:0000313" key="2">
    <source>
        <dbReference type="EMBL" id="QQK77088.1"/>
    </source>
</evidence>
<evidence type="ECO:0000313" key="3">
    <source>
        <dbReference type="Proteomes" id="UP000595823"/>
    </source>
</evidence>
<sequence length="95" mass="10714">MKILSYLCAAFLLLGSEASAESENLITDPSIHGSYLSLLNPYAFEHPDQQYALWNAEIISIKREDETFSFAVIAEYYTFRGPHNPPRTIETLTNG</sequence>
<dbReference type="Proteomes" id="UP000595823">
    <property type="component" value="Chromosome"/>
</dbReference>
<organism evidence="2 3">
    <name type="scientific">Salicibibacter cibarius</name>
    <dbReference type="NCBI Taxonomy" id="2743000"/>
    <lineage>
        <taxon>Bacteria</taxon>
        <taxon>Bacillati</taxon>
        <taxon>Bacillota</taxon>
        <taxon>Bacilli</taxon>
        <taxon>Bacillales</taxon>
        <taxon>Bacillaceae</taxon>
        <taxon>Salicibibacter</taxon>
    </lineage>
</organism>
<name>A0A7T7CCM0_9BACI</name>
<dbReference type="AlphaFoldDB" id="A0A7T7CCM0"/>
<proteinExistence type="predicted"/>
<protein>
    <recommendedName>
        <fullName evidence="4">DUF3888 domain-containing protein</fullName>
    </recommendedName>
</protein>
<dbReference type="KEGG" id="scia:HUG15_16900"/>
<dbReference type="EMBL" id="CP054705">
    <property type="protein sequence ID" value="QQK77088.1"/>
    <property type="molecule type" value="Genomic_DNA"/>
</dbReference>
<evidence type="ECO:0008006" key="4">
    <source>
        <dbReference type="Google" id="ProtNLM"/>
    </source>
</evidence>
<reference evidence="2 3" key="1">
    <citation type="submission" date="2020-06" db="EMBL/GenBank/DDBJ databases">
        <title>Genomic analysis of Salicibibacter sp. NKC5-3.</title>
        <authorList>
            <person name="Oh Y.J."/>
        </authorList>
    </citation>
    <scope>NUCLEOTIDE SEQUENCE [LARGE SCALE GENOMIC DNA]</scope>
    <source>
        <strain evidence="2 3">NKC5-3</strain>
    </source>
</reference>
<keyword evidence="3" id="KW-1185">Reference proteome</keyword>
<accession>A0A7T7CCM0</accession>
<feature type="signal peptide" evidence="1">
    <location>
        <begin position="1"/>
        <end position="20"/>
    </location>
</feature>
<feature type="chain" id="PRO_5032914947" description="DUF3888 domain-containing protein" evidence="1">
    <location>
        <begin position="21"/>
        <end position="95"/>
    </location>
</feature>
<evidence type="ECO:0000256" key="1">
    <source>
        <dbReference type="SAM" id="SignalP"/>
    </source>
</evidence>
<keyword evidence="1" id="KW-0732">Signal</keyword>